<feature type="transmembrane region" description="Helical" evidence="6">
    <location>
        <begin position="65"/>
        <end position="82"/>
    </location>
</feature>
<dbReference type="AlphaFoldDB" id="A0A6A6JG08"/>
<dbReference type="RefSeq" id="XP_033652457.1">
    <property type="nucleotide sequence ID" value="XM_033801044.1"/>
</dbReference>
<keyword evidence="2 6" id="KW-0812">Transmembrane</keyword>
<evidence type="ECO:0000256" key="6">
    <source>
        <dbReference type="SAM" id="Phobius"/>
    </source>
</evidence>
<evidence type="ECO:0000256" key="2">
    <source>
        <dbReference type="ARBA" id="ARBA00022692"/>
    </source>
</evidence>
<dbReference type="Pfam" id="PF08592">
    <property type="entry name" value="Anthrone_oxy"/>
    <property type="match status" value="1"/>
</dbReference>
<organism evidence="7 8">
    <name type="scientific">Westerdykella ornata</name>
    <dbReference type="NCBI Taxonomy" id="318751"/>
    <lineage>
        <taxon>Eukaryota</taxon>
        <taxon>Fungi</taxon>
        <taxon>Dikarya</taxon>
        <taxon>Ascomycota</taxon>
        <taxon>Pezizomycotina</taxon>
        <taxon>Dothideomycetes</taxon>
        <taxon>Pleosporomycetidae</taxon>
        <taxon>Pleosporales</taxon>
        <taxon>Sporormiaceae</taxon>
        <taxon>Westerdykella</taxon>
    </lineage>
</organism>
<evidence type="ECO:0000313" key="8">
    <source>
        <dbReference type="Proteomes" id="UP000800097"/>
    </source>
</evidence>
<keyword evidence="4 6" id="KW-0472">Membrane</keyword>
<evidence type="ECO:0000256" key="5">
    <source>
        <dbReference type="ARBA" id="ARBA00034313"/>
    </source>
</evidence>
<comment type="subcellular location">
    <subcellularLocation>
        <location evidence="1">Membrane</location>
        <topology evidence="1">Multi-pass membrane protein</topology>
    </subcellularLocation>
</comment>
<gene>
    <name evidence="7" type="ORF">EI97DRAFT_459871</name>
</gene>
<dbReference type="GeneID" id="54554219"/>
<proteinExistence type="inferred from homology"/>
<comment type="similarity">
    <text evidence="5">Belongs to the anthrone oxygenase family.</text>
</comment>
<evidence type="ECO:0000256" key="3">
    <source>
        <dbReference type="ARBA" id="ARBA00022989"/>
    </source>
</evidence>
<evidence type="ECO:0000313" key="7">
    <source>
        <dbReference type="EMBL" id="KAF2274918.1"/>
    </source>
</evidence>
<dbReference type="OrthoDB" id="5954308at2759"/>
<dbReference type="InterPro" id="IPR013901">
    <property type="entry name" value="Anthrone_oxy"/>
</dbReference>
<keyword evidence="3 6" id="KW-1133">Transmembrane helix</keyword>
<accession>A0A6A6JG08</accession>
<evidence type="ECO:0008006" key="9">
    <source>
        <dbReference type="Google" id="ProtNLM"/>
    </source>
</evidence>
<evidence type="ECO:0000256" key="4">
    <source>
        <dbReference type="ARBA" id="ARBA00023136"/>
    </source>
</evidence>
<evidence type="ECO:0000256" key="1">
    <source>
        <dbReference type="ARBA" id="ARBA00004141"/>
    </source>
</evidence>
<reference evidence="7" key="1">
    <citation type="journal article" date="2020" name="Stud. Mycol.">
        <title>101 Dothideomycetes genomes: a test case for predicting lifestyles and emergence of pathogens.</title>
        <authorList>
            <person name="Haridas S."/>
            <person name="Albert R."/>
            <person name="Binder M."/>
            <person name="Bloem J."/>
            <person name="Labutti K."/>
            <person name="Salamov A."/>
            <person name="Andreopoulos B."/>
            <person name="Baker S."/>
            <person name="Barry K."/>
            <person name="Bills G."/>
            <person name="Bluhm B."/>
            <person name="Cannon C."/>
            <person name="Castanera R."/>
            <person name="Culley D."/>
            <person name="Daum C."/>
            <person name="Ezra D."/>
            <person name="Gonzalez J."/>
            <person name="Henrissat B."/>
            <person name="Kuo A."/>
            <person name="Liang C."/>
            <person name="Lipzen A."/>
            <person name="Lutzoni F."/>
            <person name="Magnuson J."/>
            <person name="Mondo S."/>
            <person name="Nolan M."/>
            <person name="Ohm R."/>
            <person name="Pangilinan J."/>
            <person name="Park H.-J."/>
            <person name="Ramirez L."/>
            <person name="Alfaro M."/>
            <person name="Sun H."/>
            <person name="Tritt A."/>
            <person name="Yoshinaga Y."/>
            <person name="Zwiers L.-H."/>
            <person name="Turgeon B."/>
            <person name="Goodwin S."/>
            <person name="Spatafora J."/>
            <person name="Crous P."/>
            <person name="Grigoriev I."/>
        </authorList>
    </citation>
    <scope>NUCLEOTIDE SEQUENCE</scope>
    <source>
        <strain evidence="7">CBS 379.55</strain>
    </source>
</reference>
<keyword evidence="8" id="KW-1185">Reference proteome</keyword>
<protein>
    <recommendedName>
        <fullName evidence="9">DUF1772-domain-containing protein</fullName>
    </recommendedName>
</protein>
<dbReference type="Proteomes" id="UP000800097">
    <property type="component" value="Unassembled WGS sequence"/>
</dbReference>
<sequence>MAIGFNHEQVPVGLKIAQAVGLTASAYLFGQNASISYIGVPALMQAPAPLAVKQWDTVYSIGKKTAPALAVVSSLALGYVTYHLDPRSLHYKLNLAATILIPSIIPYTFAFIVPTNKKLYEKLRSLATTGLEDKAAEVGVAKKETVNALLDKWATLNLIRALLAGAGAVLAAWGTVSHLQETVFIAS</sequence>
<dbReference type="PANTHER" id="PTHR35042:SF1">
    <property type="entry name" value="DUF1772-DOMAIN-CONTAINING PROTEIN"/>
    <property type="match status" value="1"/>
</dbReference>
<feature type="transmembrane region" description="Helical" evidence="6">
    <location>
        <begin position="94"/>
        <end position="114"/>
    </location>
</feature>
<dbReference type="PANTHER" id="PTHR35042">
    <property type="entry name" value="ANTHRONE OXYGENASE ENCC"/>
    <property type="match status" value="1"/>
</dbReference>
<name>A0A6A6JG08_WESOR</name>
<dbReference type="EMBL" id="ML986500">
    <property type="protein sequence ID" value="KAF2274918.1"/>
    <property type="molecule type" value="Genomic_DNA"/>
</dbReference>
<dbReference type="GO" id="GO:0016020">
    <property type="term" value="C:membrane"/>
    <property type="evidence" value="ECO:0007669"/>
    <property type="project" value="UniProtKB-SubCell"/>
</dbReference>